<name>A0A914CWC0_9BILA</name>
<protein>
    <submittedName>
        <fullName evidence="2">Uncharacterized protein</fullName>
    </submittedName>
</protein>
<reference evidence="2" key="1">
    <citation type="submission" date="2022-11" db="UniProtKB">
        <authorList>
            <consortium name="WormBaseParasite"/>
        </authorList>
    </citation>
    <scope>IDENTIFICATION</scope>
</reference>
<evidence type="ECO:0000313" key="2">
    <source>
        <dbReference type="WBParaSite" id="ACRNAN_scaffold1487.g12680.t1"/>
    </source>
</evidence>
<accession>A0A914CWC0</accession>
<dbReference type="AlphaFoldDB" id="A0A914CWC0"/>
<dbReference type="Proteomes" id="UP000887540">
    <property type="component" value="Unplaced"/>
</dbReference>
<keyword evidence="1" id="KW-1185">Reference proteome</keyword>
<evidence type="ECO:0000313" key="1">
    <source>
        <dbReference type="Proteomes" id="UP000887540"/>
    </source>
</evidence>
<proteinExistence type="predicted"/>
<sequence length="114" mass="13698">MGYSHQPHEFFMECLKQRDKRVEPNFDAPMKMDFYQQALKDIEENKVHLAKWVQAIIIEETRDTVPARWFHKFMDPENAKIYDKSNDYQWNPHAKRVRLALVRGAPHAKRARLC</sequence>
<dbReference type="WBParaSite" id="ACRNAN_scaffold1487.g12680.t1">
    <property type="protein sequence ID" value="ACRNAN_scaffold1487.g12680.t1"/>
    <property type="gene ID" value="ACRNAN_scaffold1487.g12680"/>
</dbReference>
<organism evidence="1 2">
    <name type="scientific">Acrobeloides nanus</name>
    <dbReference type="NCBI Taxonomy" id="290746"/>
    <lineage>
        <taxon>Eukaryota</taxon>
        <taxon>Metazoa</taxon>
        <taxon>Ecdysozoa</taxon>
        <taxon>Nematoda</taxon>
        <taxon>Chromadorea</taxon>
        <taxon>Rhabditida</taxon>
        <taxon>Tylenchina</taxon>
        <taxon>Cephalobomorpha</taxon>
        <taxon>Cephaloboidea</taxon>
        <taxon>Cephalobidae</taxon>
        <taxon>Acrobeloides</taxon>
    </lineage>
</organism>